<dbReference type="EMBL" id="JBBWWR010000014">
    <property type="protein sequence ID" value="KAK8953079.1"/>
    <property type="molecule type" value="Genomic_DNA"/>
</dbReference>
<organism evidence="1 2">
    <name type="scientific">Platanthera guangdongensis</name>
    <dbReference type="NCBI Taxonomy" id="2320717"/>
    <lineage>
        <taxon>Eukaryota</taxon>
        <taxon>Viridiplantae</taxon>
        <taxon>Streptophyta</taxon>
        <taxon>Embryophyta</taxon>
        <taxon>Tracheophyta</taxon>
        <taxon>Spermatophyta</taxon>
        <taxon>Magnoliopsida</taxon>
        <taxon>Liliopsida</taxon>
        <taxon>Asparagales</taxon>
        <taxon>Orchidaceae</taxon>
        <taxon>Orchidoideae</taxon>
        <taxon>Orchideae</taxon>
        <taxon>Orchidinae</taxon>
        <taxon>Platanthera</taxon>
    </lineage>
</organism>
<proteinExistence type="predicted"/>
<sequence length="61" mass="7088">MFVPFEERKDTKESISLLVVESLFDRSIDLGGIATYEIEHNFVNKYPICFSRRDGKYAQIA</sequence>
<accession>A0ABR2LW43</accession>
<reference evidence="1 2" key="1">
    <citation type="journal article" date="2022" name="Nat. Plants">
        <title>Genomes of leafy and leafless Platanthera orchids illuminate the evolution of mycoheterotrophy.</title>
        <authorList>
            <person name="Li M.H."/>
            <person name="Liu K.W."/>
            <person name="Li Z."/>
            <person name="Lu H.C."/>
            <person name="Ye Q.L."/>
            <person name="Zhang D."/>
            <person name="Wang J.Y."/>
            <person name="Li Y.F."/>
            <person name="Zhong Z.M."/>
            <person name="Liu X."/>
            <person name="Yu X."/>
            <person name="Liu D.K."/>
            <person name="Tu X.D."/>
            <person name="Liu B."/>
            <person name="Hao Y."/>
            <person name="Liao X.Y."/>
            <person name="Jiang Y.T."/>
            <person name="Sun W.H."/>
            <person name="Chen J."/>
            <person name="Chen Y.Q."/>
            <person name="Ai Y."/>
            <person name="Zhai J.W."/>
            <person name="Wu S.S."/>
            <person name="Zhou Z."/>
            <person name="Hsiao Y.Y."/>
            <person name="Wu W.L."/>
            <person name="Chen Y.Y."/>
            <person name="Lin Y.F."/>
            <person name="Hsu J.L."/>
            <person name="Li C.Y."/>
            <person name="Wang Z.W."/>
            <person name="Zhao X."/>
            <person name="Zhong W.Y."/>
            <person name="Ma X.K."/>
            <person name="Ma L."/>
            <person name="Huang J."/>
            <person name="Chen G.Z."/>
            <person name="Huang M.Z."/>
            <person name="Huang L."/>
            <person name="Peng D.H."/>
            <person name="Luo Y.B."/>
            <person name="Zou S.Q."/>
            <person name="Chen S.P."/>
            <person name="Lan S."/>
            <person name="Tsai W.C."/>
            <person name="Van de Peer Y."/>
            <person name="Liu Z.J."/>
        </authorList>
    </citation>
    <scope>NUCLEOTIDE SEQUENCE [LARGE SCALE GENOMIC DNA]</scope>
    <source>
        <strain evidence="1">Lor288</strain>
    </source>
</reference>
<protein>
    <submittedName>
        <fullName evidence="1">Uncharacterized protein</fullName>
    </submittedName>
</protein>
<keyword evidence="2" id="KW-1185">Reference proteome</keyword>
<gene>
    <name evidence="1" type="ORF">KSP40_PGU000059</name>
</gene>
<dbReference type="Proteomes" id="UP001412067">
    <property type="component" value="Unassembled WGS sequence"/>
</dbReference>
<name>A0ABR2LW43_9ASPA</name>
<evidence type="ECO:0000313" key="1">
    <source>
        <dbReference type="EMBL" id="KAK8953079.1"/>
    </source>
</evidence>
<evidence type="ECO:0000313" key="2">
    <source>
        <dbReference type="Proteomes" id="UP001412067"/>
    </source>
</evidence>
<comment type="caution">
    <text evidence="1">The sequence shown here is derived from an EMBL/GenBank/DDBJ whole genome shotgun (WGS) entry which is preliminary data.</text>
</comment>